<proteinExistence type="predicted"/>
<sequence>MSLRVEGSCRRQLYGALDVPTSSYTTRVRPSHNPIQKSWLESPLGSKACYITSPDKWVDAPMLARQTSRAGSRTAVDTES</sequence>
<reference evidence="1 2" key="1">
    <citation type="submission" date="2016-03" db="EMBL/GenBank/DDBJ databases">
        <title>Whole genome sequencing of Grifola frondosa 9006-11.</title>
        <authorList>
            <person name="Min B."/>
            <person name="Park H."/>
            <person name="Kim J.-G."/>
            <person name="Cho H."/>
            <person name="Oh Y.-L."/>
            <person name="Kong W.-S."/>
            <person name="Choi I.-G."/>
        </authorList>
    </citation>
    <scope>NUCLEOTIDE SEQUENCE [LARGE SCALE GENOMIC DNA]</scope>
    <source>
        <strain evidence="1 2">9006-11</strain>
    </source>
</reference>
<name>A0A1C7LYN7_GRIFR</name>
<organism evidence="1 2">
    <name type="scientific">Grifola frondosa</name>
    <name type="common">Maitake</name>
    <name type="synonym">Polyporus frondosus</name>
    <dbReference type="NCBI Taxonomy" id="5627"/>
    <lineage>
        <taxon>Eukaryota</taxon>
        <taxon>Fungi</taxon>
        <taxon>Dikarya</taxon>
        <taxon>Basidiomycota</taxon>
        <taxon>Agaricomycotina</taxon>
        <taxon>Agaricomycetes</taxon>
        <taxon>Polyporales</taxon>
        <taxon>Grifolaceae</taxon>
        <taxon>Grifola</taxon>
    </lineage>
</organism>
<dbReference type="Proteomes" id="UP000092993">
    <property type="component" value="Unassembled WGS sequence"/>
</dbReference>
<evidence type="ECO:0000313" key="1">
    <source>
        <dbReference type="EMBL" id="OBZ69782.1"/>
    </source>
</evidence>
<gene>
    <name evidence="1" type="ORF">A0H81_10487</name>
</gene>
<dbReference type="AlphaFoldDB" id="A0A1C7LYN7"/>
<evidence type="ECO:0000313" key="2">
    <source>
        <dbReference type="Proteomes" id="UP000092993"/>
    </source>
</evidence>
<protein>
    <submittedName>
        <fullName evidence="1">Uncharacterized protein</fullName>
    </submittedName>
</protein>
<keyword evidence="2" id="KW-1185">Reference proteome</keyword>
<accession>A0A1C7LYN7</accession>
<dbReference type="EMBL" id="LUGG01000015">
    <property type="protein sequence ID" value="OBZ69782.1"/>
    <property type="molecule type" value="Genomic_DNA"/>
</dbReference>
<comment type="caution">
    <text evidence="1">The sequence shown here is derived from an EMBL/GenBank/DDBJ whole genome shotgun (WGS) entry which is preliminary data.</text>
</comment>